<keyword evidence="4" id="KW-0862">Zinc</keyword>
<dbReference type="EMBL" id="JBBPBK010000011">
    <property type="protein sequence ID" value="KAK9275952.1"/>
    <property type="molecule type" value="Genomic_DNA"/>
</dbReference>
<evidence type="ECO:0000256" key="7">
    <source>
        <dbReference type="SAM" id="MobiDB-lite"/>
    </source>
</evidence>
<keyword evidence="10" id="KW-1185">Reference proteome</keyword>
<reference evidence="9 10" key="1">
    <citation type="journal article" date="2024" name="Plant J.">
        <title>Genome sequences and population genomics reveal climatic adaptation and genomic divergence between two closely related sweetgum species.</title>
        <authorList>
            <person name="Xu W.Q."/>
            <person name="Ren C.Q."/>
            <person name="Zhang X.Y."/>
            <person name="Comes H.P."/>
            <person name="Liu X.H."/>
            <person name="Li Y.G."/>
            <person name="Kettle C.J."/>
            <person name="Jalonen R."/>
            <person name="Gaisberger H."/>
            <person name="Ma Y.Z."/>
            <person name="Qiu Y.X."/>
        </authorList>
    </citation>
    <scope>NUCLEOTIDE SEQUENCE [LARGE SCALE GENOMIC DNA]</scope>
    <source>
        <strain evidence="9">Hangzhou</strain>
    </source>
</reference>
<keyword evidence="3 6" id="KW-0863">Zinc-finger</keyword>
<dbReference type="InterPro" id="IPR042163">
    <property type="entry name" value="PHF12"/>
</dbReference>
<dbReference type="Gene3D" id="3.30.40.10">
    <property type="entry name" value="Zinc/RING finger domain, C3HC4 (zinc finger)"/>
    <property type="match status" value="1"/>
</dbReference>
<dbReference type="SUPFAM" id="SSF55729">
    <property type="entry name" value="Acyl-CoA N-acyltransferases (Nat)"/>
    <property type="match status" value="1"/>
</dbReference>
<evidence type="ECO:0000256" key="5">
    <source>
        <dbReference type="ARBA" id="ARBA00023242"/>
    </source>
</evidence>
<feature type="region of interest" description="Disordered" evidence="7">
    <location>
        <begin position="518"/>
        <end position="576"/>
    </location>
</feature>
<feature type="region of interest" description="Disordered" evidence="7">
    <location>
        <begin position="1"/>
        <end position="98"/>
    </location>
</feature>
<accession>A0AAP0RDQ6</accession>
<comment type="caution">
    <text evidence="9">The sequence shown here is derived from an EMBL/GenBank/DDBJ whole genome shotgun (WGS) entry which is preliminary data.</text>
</comment>
<dbReference type="InterPro" id="IPR019787">
    <property type="entry name" value="Znf_PHD-finger"/>
</dbReference>
<sequence>MVYKLRSRENIMKRETNPSYSDTDSISSETRPRTRSQRRIMSLNSQEAASGQMDAANGASSSHRAIRGRKRGRPTKKRDEEGGDSSGQDDVVSQKCGGTRKRQKSSFCIRGSARSRRGMTPSQLHRTIFSWLIDSGTIQENENICYIDRARERVLKNGRIRRTGILCSCCNEEMTAWELEYHAGCSNRRKPYENIFVTRTGVGDQHDDACVVCSDGGQLICCDRCPSTYHHTCAGMEEVPQGAWCCPYCVCKFCGFNNGEKDEFLKCFQCEKKFHRDCSQGTEERFIDLNRPSPTSFCGQSCREIFEKLEEDHVGVRNELGPKLSWTLLRRMDMDSGVYFDDLHQRTEFNSKIAMAWRVMDESFTHTTDRQTKINVIRSTVYNCGSNYPRINFSGFYTAVLEEGSEIISAASLRIHGTRLAEMPFIATRWIHRNKGMFRKLLGGIESLLRDLKVENLVIPSIQTRVSKWIDGHGFKHIEDELKKEIFYLNTLMFHSAIRLQKNVVACAAEPVAKVEVDEGENKDQQNCLPSENSSPKPMLLSGNGAQVVGSSSTAMEVDDSEKNGHQNGPNLENKLKRAVVVDLNLEPPVDDEYNSDITDGN</sequence>
<organism evidence="9 10">
    <name type="scientific">Liquidambar formosana</name>
    <name type="common">Formosan gum</name>
    <dbReference type="NCBI Taxonomy" id="63359"/>
    <lineage>
        <taxon>Eukaryota</taxon>
        <taxon>Viridiplantae</taxon>
        <taxon>Streptophyta</taxon>
        <taxon>Embryophyta</taxon>
        <taxon>Tracheophyta</taxon>
        <taxon>Spermatophyta</taxon>
        <taxon>Magnoliopsida</taxon>
        <taxon>eudicotyledons</taxon>
        <taxon>Gunneridae</taxon>
        <taxon>Pentapetalae</taxon>
        <taxon>Saxifragales</taxon>
        <taxon>Altingiaceae</taxon>
        <taxon>Liquidambar</taxon>
    </lineage>
</organism>
<protein>
    <recommendedName>
        <fullName evidence="8">PHD-type domain-containing protein</fullName>
    </recommendedName>
</protein>
<dbReference type="GO" id="GO:0003714">
    <property type="term" value="F:transcription corepressor activity"/>
    <property type="evidence" value="ECO:0007669"/>
    <property type="project" value="InterPro"/>
</dbReference>
<dbReference type="InterPro" id="IPR001965">
    <property type="entry name" value="Znf_PHD"/>
</dbReference>
<dbReference type="PANTHER" id="PTHR46309:SF5">
    <property type="entry name" value="GNAT FAMILY ACETYLTRANSFERASE"/>
    <property type="match status" value="1"/>
</dbReference>
<proteinExistence type="predicted"/>
<evidence type="ECO:0000256" key="1">
    <source>
        <dbReference type="ARBA" id="ARBA00004123"/>
    </source>
</evidence>
<feature type="compositionally biased region" description="Basic residues" evidence="7">
    <location>
        <begin position="64"/>
        <end position="76"/>
    </location>
</feature>
<feature type="compositionally biased region" description="Polar residues" evidence="7">
    <location>
        <begin position="17"/>
        <end position="29"/>
    </location>
</feature>
<dbReference type="InterPro" id="IPR011011">
    <property type="entry name" value="Znf_FYVE_PHD"/>
</dbReference>
<evidence type="ECO:0000313" key="9">
    <source>
        <dbReference type="EMBL" id="KAK9275952.1"/>
    </source>
</evidence>
<dbReference type="SUPFAM" id="SSF57903">
    <property type="entry name" value="FYVE/PHD zinc finger"/>
    <property type="match status" value="1"/>
</dbReference>
<evidence type="ECO:0000313" key="10">
    <source>
        <dbReference type="Proteomes" id="UP001415857"/>
    </source>
</evidence>
<feature type="domain" description="PHD-type" evidence="8">
    <location>
        <begin position="207"/>
        <end position="252"/>
    </location>
</feature>
<dbReference type="InterPro" id="IPR016181">
    <property type="entry name" value="Acyl_CoA_acyltransferase"/>
</dbReference>
<keyword evidence="5" id="KW-0539">Nucleus</keyword>
<dbReference type="GO" id="GO:0006357">
    <property type="term" value="P:regulation of transcription by RNA polymerase II"/>
    <property type="evidence" value="ECO:0007669"/>
    <property type="project" value="TreeGrafter"/>
</dbReference>
<gene>
    <name evidence="9" type="ORF">L1049_023227</name>
</gene>
<evidence type="ECO:0000256" key="3">
    <source>
        <dbReference type="ARBA" id="ARBA00022771"/>
    </source>
</evidence>
<dbReference type="SMART" id="SM00249">
    <property type="entry name" value="PHD"/>
    <property type="match status" value="2"/>
</dbReference>
<dbReference type="InterPro" id="IPR056511">
    <property type="entry name" value="IDM1_C"/>
</dbReference>
<dbReference type="PANTHER" id="PTHR46309">
    <property type="entry name" value="PHD FINGER PROTEIN 12"/>
    <property type="match status" value="1"/>
</dbReference>
<dbReference type="GO" id="GO:0005634">
    <property type="term" value="C:nucleus"/>
    <property type="evidence" value="ECO:0007669"/>
    <property type="project" value="UniProtKB-SubCell"/>
</dbReference>
<keyword evidence="2" id="KW-0479">Metal-binding</keyword>
<dbReference type="Proteomes" id="UP001415857">
    <property type="component" value="Unassembled WGS sequence"/>
</dbReference>
<feature type="region of interest" description="Disordered" evidence="7">
    <location>
        <begin position="583"/>
        <end position="602"/>
    </location>
</feature>
<evidence type="ECO:0000256" key="6">
    <source>
        <dbReference type="PROSITE-ProRule" id="PRU00146"/>
    </source>
</evidence>
<dbReference type="GO" id="GO:0008270">
    <property type="term" value="F:zinc ion binding"/>
    <property type="evidence" value="ECO:0007669"/>
    <property type="project" value="UniProtKB-KW"/>
</dbReference>
<dbReference type="InterPro" id="IPR013083">
    <property type="entry name" value="Znf_RING/FYVE/PHD"/>
</dbReference>
<evidence type="ECO:0000259" key="8">
    <source>
        <dbReference type="PROSITE" id="PS50016"/>
    </source>
</evidence>
<feature type="compositionally biased region" description="Polar residues" evidence="7">
    <location>
        <begin position="525"/>
        <end position="536"/>
    </location>
</feature>
<dbReference type="AlphaFoldDB" id="A0AAP0RDQ6"/>
<dbReference type="Pfam" id="PF16135">
    <property type="entry name" value="TDBD"/>
    <property type="match status" value="1"/>
</dbReference>
<dbReference type="Pfam" id="PF23209">
    <property type="entry name" value="IDM1_C"/>
    <property type="match status" value="1"/>
</dbReference>
<dbReference type="InterPro" id="IPR032308">
    <property type="entry name" value="TDBD"/>
</dbReference>
<name>A0AAP0RDQ6_LIQFO</name>
<evidence type="ECO:0000256" key="2">
    <source>
        <dbReference type="ARBA" id="ARBA00022723"/>
    </source>
</evidence>
<dbReference type="PROSITE" id="PS50016">
    <property type="entry name" value="ZF_PHD_2"/>
    <property type="match status" value="1"/>
</dbReference>
<evidence type="ECO:0000256" key="4">
    <source>
        <dbReference type="ARBA" id="ARBA00022833"/>
    </source>
</evidence>
<comment type="subcellular location">
    <subcellularLocation>
        <location evidence="1">Nucleus</location>
    </subcellularLocation>
</comment>
<feature type="compositionally biased region" description="Basic and acidic residues" evidence="7">
    <location>
        <begin position="1"/>
        <end position="16"/>
    </location>
</feature>